<dbReference type="PANTHER" id="PTHR32419:SF25">
    <property type="entry name" value="GLUTATHIONE S-TRANSFERASE (EUROFUNG)"/>
    <property type="match status" value="1"/>
</dbReference>
<dbReference type="InterPro" id="IPR047047">
    <property type="entry name" value="GST_Omega-like_C"/>
</dbReference>
<dbReference type="Gene3D" id="1.10.510.10">
    <property type="entry name" value="Transferase(Phosphotransferase) domain 1"/>
    <property type="match status" value="1"/>
</dbReference>
<dbReference type="Gene3D" id="1.20.1050.10">
    <property type="match status" value="1"/>
</dbReference>
<dbReference type="Pfam" id="PF13410">
    <property type="entry name" value="GST_C_2"/>
    <property type="match status" value="1"/>
</dbReference>
<dbReference type="EMBL" id="JABEYC010000882">
    <property type="protein sequence ID" value="KAF4972963.1"/>
    <property type="molecule type" value="Genomic_DNA"/>
</dbReference>
<dbReference type="SMART" id="SM00220">
    <property type="entry name" value="S_TKc"/>
    <property type="match status" value="1"/>
</dbReference>
<dbReference type="GO" id="GO:0005737">
    <property type="term" value="C:cytoplasm"/>
    <property type="evidence" value="ECO:0007669"/>
    <property type="project" value="TreeGrafter"/>
</dbReference>
<evidence type="ECO:0000256" key="1">
    <source>
        <dbReference type="PROSITE-ProRule" id="PRU10141"/>
    </source>
</evidence>
<reference evidence="4" key="1">
    <citation type="journal article" date="2020" name="BMC Genomics">
        <title>Correction to: Identification and distribution of gene clusters required for synthesis of sphingolipid metabolism inhibitors in diverse species of the filamentous fungus Fusarium.</title>
        <authorList>
            <person name="Kim H.S."/>
            <person name="Lohmar J.M."/>
            <person name="Busman M."/>
            <person name="Brown D.W."/>
            <person name="Naumann T.A."/>
            <person name="Divon H.H."/>
            <person name="Lysoe E."/>
            <person name="Uhlig S."/>
            <person name="Proctor R.H."/>
        </authorList>
    </citation>
    <scope>NUCLEOTIDE SEQUENCE</scope>
    <source>
        <strain evidence="4">NRRL 22465</strain>
    </source>
</reference>
<dbReference type="PANTHER" id="PTHR32419">
    <property type="entry name" value="GLUTATHIONYL-HYDROQUINONE REDUCTASE"/>
    <property type="match status" value="1"/>
</dbReference>
<dbReference type="InterPro" id="IPR011009">
    <property type="entry name" value="Kinase-like_dom_sf"/>
</dbReference>
<evidence type="ECO:0008006" key="6">
    <source>
        <dbReference type="Google" id="ProtNLM"/>
    </source>
</evidence>
<evidence type="ECO:0000313" key="5">
    <source>
        <dbReference type="Proteomes" id="UP000635477"/>
    </source>
</evidence>
<keyword evidence="1" id="KW-0547">Nucleotide-binding</keyword>
<accession>A0A8H4XF95</accession>
<protein>
    <recommendedName>
        <fullName evidence="6">Protein kinase domain-containing protein</fullName>
    </recommendedName>
</protein>
<feature type="domain" description="Protein kinase" evidence="2">
    <location>
        <begin position="296"/>
        <end position="709"/>
    </location>
</feature>
<evidence type="ECO:0000259" key="2">
    <source>
        <dbReference type="PROSITE" id="PS50011"/>
    </source>
</evidence>
<comment type="caution">
    <text evidence="4">The sequence shown here is derived from an EMBL/GenBank/DDBJ whole genome shotgun (WGS) entry which is preliminary data.</text>
</comment>
<dbReference type="Pfam" id="PF13409">
    <property type="entry name" value="GST_N_2"/>
    <property type="match status" value="1"/>
</dbReference>
<feature type="domain" description="GST C-terminal" evidence="3">
    <location>
        <begin position="171"/>
        <end position="304"/>
    </location>
</feature>
<dbReference type="OrthoDB" id="5979581at2759"/>
<dbReference type="Gene3D" id="3.30.200.20">
    <property type="entry name" value="Phosphorylase Kinase, domain 1"/>
    <property type="match status" value="1"/>
</dbReference>
<dbReference type="Proteomes" id="UP000635477">
    <property type="component" value="Unassembled WGS sequence"/>
</dbReference>
<dbReference type="CDD" id="cd03190">
    <property type="entry name" value="GST_C_Omega_like"/>
    <property type="match status" value="1"/>
</dbReference>
<keyword evidence="1" id="KW-0067">ATP-binding</keyword>
<organism evidence="4 5">
    <name type="scientific">Fusarium zealandicum</name>
    <dbReference type="NCBI Taxonomy" id="1053134"/>
    <lineage>
        <taxon>Eukaryota</taxon>
        <taxon>Fungi</taxon>
        <taxon>Dikarya</taxon>
        <taxon>Ascomycota</taxon>
        <taxon>Pezizomycotina</taxon>
        <taxon>Sordariomycetes</taxon>
        <taxon>Hypocreomycetidae</taxon>
        <taxon>Hypocreales</taxon>
        <taxon>Nectriaceae</taxon>
        <taxon>Fusarium</taxon>
        <taxon>Fusarium staphyleae species complex</taxon>
    </lineage>
</organism>
<dbReference type="InterPro" id="IPR000719">
    <property type="entry name" value="Prot_kinase_dom"/>
</dbReference>
<dbReference type="PROSITE" id="PS00107">
    <property type="entry name" value="PROTEIN_KINASE_ATP"/>
    <property type="match status" value="1"/>
</dbReference>
<dbReference type="SUPFAM" id="SSF56112">
    <property type="entry name" value="Protein kinase-like (PK-like)"/>
    <property type="match status" value="1"/>
</dbReference>
<dbReference type="SUPFAM" id="SSF47616">
    <property type="entry name" value="GST C-terminal domain-like"/>
    <property type="match status" value="1"/>
</dbReference>
<dbReference type="InterPro" id="IPR010987">
    <property type="entry name" value="Glutathione-S-Trfase_C-like"/>
</dbReference>
<name>A0A8H4XF95_9HYPO</name>
<dbReference type="InterPro" id="IPR016639">
    <property type="entry name" value="GST_Omega/GSH"/>
</dbReference>
<dbReference type="InterPro" id="IPR017441">
    <property type="entry name" value="Protein_kinase_ATP_BS"/>
</dbReference>
<evidence type="ECO:0000259" key="3">
    <source>
        <dbReference type="PROSITE" id="PS50405"/>
    </source>
</evidence>
<gene>
    <name evidence="4" type="ORF">FZEAL_9463</name>
</gene>
<dbReference type="Gene3D" id="3.40.30.10">
    <property type="entry name" value="Glutaredoxin"/>
    <property type="match status" value="1"/>
</dbReference>
<dbReference type="Pfam" id="PF00069">
    <property type="entry name" value="Pkinase"/>
    <property type="match status" value="1"/>
</dbReference>
<dbReference type="GO" id="GO:0004364">
    <property type="term" value="F:glutathione transferase activity"/>
    <property type="evidence" value="ECO:0007669"/>
    <property type="project" value="InterPro"/>
</dbReference>
<dbReference type="AlphaFoldDB" id="A0A8H4XF95"/>
<evidence type="ECO:0000313" key="4">
    <source>
        <dbReference type="EMBL" id="KAF4972963.1"/>
    </source>
</evidence>
<feature type="binding site" evidence="1">
    <location>
        <position position="460"/>
    </location>
    <ligand>
        <name>ATP</name>
        <dbReference type="ChEBI" id="CHEBI:30616"/>
    </ligand>
</feature>
<dbReference type="GO" id="GO:0005524">
    <property type="term" value="F:ATP binding"/>
    <property type="evidence" value="ECO:0007669"/>
    <property type="project" value="UniProtKB-UniRule"/>
</dbReference>
<dbReference type="PROSITE" id="PS50011">
    <property type="entry name" value="PROTEIN_KINASE_DOM"/>
    <property type="match status" value="1"/>
</dbReference>
<dbReference type="InterPro" id="IPR036282">
    <property type="entry name" value="Glutathione-S-Trfase_C_sf"/>
</dbReference>
<dbReference type="InterPro" id="IPR004045">
    <property type="entry name" value="Glutathione_S-Trfase_N"/>
</dbReference>
<proteinExistence type="predicted"/>
<keyword evidence="5" id="KW-1185">Reference proteome</keyword>
<dbReference type="GO" id="GO:0004672">
    <property type="term" value="F:protein kinase activity"/>
    <property type="evidence" value="ECO:0007669"/>
    <property type="project" value="InterPro"/>
</dbReference>
<sequence length="716" mass="82419">MSEQQDSIKLKPGAGGTFERPESAFRHFVSNAPGSKFPAEKADMPCISARDSHRTMIVRSLKRLEDIVDLYICSFNMGKDGWFFSDNPEVAKFGCLPKDPLYGLSKIKELYLKADPSYEGRYTIPVLWDKKTHTMVSNESSDIIRMFYTEFDHLLPEADREMNQPGGGFYPEDLQAEIDGINDWVYHTVNNGVYKSGFAFTQEAYEENVEKVFGSLGRLEELLSDRPFLLGDYITDADIRLFPTIVRFDLAYNPIFMCNLGTIRNDYPNLHLWLRRLYWDGSERTHGAFRKTTEPWIERYKNGYGEARQLVLGITDALRPYPTHIEVVATQLSSDQKQPTTLSLQQHFAQRGSERTSLYRMSTWRSIRRMIRTWPLMGLYRRPWPMSSAVAPRLDHSIPIEEEKTPNYHANRFYPIYLGQVLDGRYQVATKLGYGANSTVWLVRDLDRWRWSQEKYFAVKVNATRQPSRKVATENELDIMSHISQVNPQHKDLKPDNIMVKIEDTSIFDRDAQDEFENPLPQKHLNARTIYLSRNNYGPLSVPTGIIQIADFDLSVRTEPDQIHMGAIQGEMYRAPEVILNAGYTYSADIWSLGVMLWDLLEGKGLFNPTAPGKADEYDDQSHLGQIAALIGPPPQNLLSIGQRTSMFYKSNGELKDPDRIPGDLNFENTISCMSGEEKLKFIQFIKRMVRWSPEERNTAGELLDDPWLHEDFSQN</sequence>
<reference evidence="4" key="2">
    <citation type="submission" date="2020-05" db="EMBL/GenBank/DDBJ databases">
        <authorList>
            <person name="Kim H.-S."/>
            <person name="Proctor R.H."/>
            <person name="Brown D.W."/>
        </authorList>
    </citation>
    <scope>NUCLEOTIDE SEQUENCE</scope>
    <source>
        <strain evidence="4">NRRL 22465</strain>
    </source>
</reference>
<dbReference type="PROSITE" id="PS50405">
    <property type="entry name" value="GST_CTER"/>
    <property type="match status" value="1"/>
</dbReference>